<dbReference type="SUPFAM" id="SSF53098">
    <property type="entry name" value="Ribonuclease H-like"/>
    <property type="match status" value="1"/>
</dbReference>
<dbReference type="AlphaFoldDB" id="A0A6L2K3B9"/>
<proteinExistence type="predicted"/>
<evidence type="ECO:0000313" key="1">
    <source>
        <dbReference type="EMBL" id="GEU42545.1"/>
    </source>
</evidence>
<dbReference type="GO" id="GO:0003964">
    <property type="term" value="F:RNA-directed DNA polymerase activity"/>
    <property type="evidence" value="ECO:0007669"/>
    <property type="project" value="UniProtKB-KW"/>
</dbReference>
<keyword evidence="1" id="KW-0548">Nucleotidyltransferase</keyword>
<dbReference type="InterPro" id="IPR036397">
    <property type="entry name" value="RNaseH_sf"/>
</dbReference>
<comment type="caution">
    <text evidence="1">The sequence shown here is derived from an EMBL/GenBank/DDBJ whole genome shotgun (WGS) entry which is preliminary data.</text>
</comment>
<protein>
    <submittedName>
        <fullName evidence="1">Reverse transcriptase domain-containing protein</fullName>
    </submittedName>
</protein>
<gene>
    <name evidence="1" type="ORF">Tci_014523</name>
</gene>
<dbReference type="EMBL" id="BKCJ010001583">
    <property type="protein sequence ID" value="GEU42545.1"/>
    <property type="molecule type" value="Genomic_DNA"/>
</dbReference>
<name>A0A6L2K3B9_TANCI</name>
<accession>A0A6L2K3B9</accession>
<dbReference type="PANTHER" id="PTHR48475">
    <property type="entry name" value="RIBONUCLEASE H"/>
    <property type="match status" value="1"/>
</dbReference>
<reference evidence="1" key="1">
    <citation type="journal article" date="2019" name="Sci. Rep.">
        <title>Draft genome of Tanacetum cinerariifolium, the natural source of mosquito coil.</title>
        <authorList>
            <person name="Yamashiro T."/>
            <person name="Shiraishi A."/>
            <person name="Satake H."/>
            <person name="Nakayama K."/>
        </authorList>
    </citation>
    <scope>NUCLEOTIDE SEQUENCE</scope>
</reference>
<keyword evidence="1" id="KW-0695">RNA-directed DNA polymerase</keyword>
<keyword evidence="1" id="KW-0808">Transferase</keyword>
<dbReference type="PANTHER" id="PTHR48475:SF2">
    <property type="entry name" value="RIBONUCLEASE H"/>
    <property type="match status" value="1"/>
</dbReference>
<sequence length="168" mass="19528">MKKKSISKVEIPTFIEEEGDTWMTSIFEYLMEETLPADVKKARAIRRKSQRFAIINETNGLVERANHSLKEGIKARLDARRKNWMEELPHVLWAHHTMIKSSNRDTPFSLTYEMEALIQLKIGMPTLRASEVDLVRNDEALGINLDLLKEKREQAAIREAKNRNVLQL</sequence>
<organism evidence="1">
    <name type="scientific">Tanacetum cinerariifolium</name>
    <name type="common">Dalmatian daisy</name>
    <name type="synonym">Chrysanthemum cinerariifolium</name>
    <dbReference type="NCBI Taxonomy" id="118510"/>
    <lineage>
        <taxon>Eukaryota</taxon>
        <taxon>Viridiplantae</taxon>
        <taxon>Streptophyta</taxon>
        <taxon>Embryophyta</taxon>
        <taxon>Tracheophyta</taxon>
        <taxon>Spermatophyta</taxon>
        <taxon>Magnoliopsida</taxon>
        <taxon>eudicotyledons</taxon>
        <taxon>Gunneridae</taxon>
        <taxon>Pentapetalae</taxon>
        <taxon>asterids</taxon>
        <taxon>campanulids</taxon>
        <taxon>Asterales</taxon>
        <taxon>Asteraceae</taxon>
        <taxon>Asteroideae</taxon>
        <taxon>Anthemideae</taxon>
        <taxon>Anthemidinae</taxon>
        <taxon>Tanacetum</taxon>
    </lineage>
</organism>
<dbReference type="GO" id="GO:0003676">
    <property type="term" value="F:nucleic acid binding"/>
    <property type="evidence" value="ECO:0007669"/>
    <property type="project" value="InterPro"/>
</dbReference>
<dbReference type="InterPro" id="IPR012337">
    <property type="entry name" value="RNaseH-like_sf"/>
</dbReference>
<dbReference type="Gene3D" id="3.30.420.10">
    <property type="entry name" value="Ribonuclease H-like superfamily/Ribonuclease H"/>
    <property type="match status" value="1"/>
</dbReference>